<dbReference type="GeneID" id="68114792"/>
<proteinExistence type="predicted"/>
<name>A0A6A5CEC1_NAEFO</name>
<dbReference type="AlphaFoldDB" id="A0A6A5CEC1"/>
<evidence type="ECO:0000313" key="4">
    <source>
        <dbReference type="Proteomes" id="UP000444721"/>
    </source>
</evidence>
<dbReference type="OrthoDB" id="10624178at2759"/>
<keyword evidence="2" id="KW-0812">Transmembrane</keyword>
<evidence type="ECO:0000256" key="2">
    <source>
        <dbReference type="SAM" id="Phobius"/>
    </source>
</evidence>
<feature type="transmembrane region" description="Helical" evidence="2">
    <location>
        <begin position="91"/>
        <end position="117"/>
    </location>
</feature>
<keyword evidence="2" id="KW-1133">Transmembrane helix</keyword>
<dbReference type="VEuPathDB" id="AmoebaDB:NF0112060"/>
<keyword evidence="4" id="KW-1185">Reference proteome</keyword>
<keyword evidence="2" id="KW-0472">Membrane</keyword>
<gene>
    <name evidence="3" type="ORF">FDP41_007574</name>
</gene>
<evidence type="ECO:0000256" key="1">
    <source>
        <dbReference type="SAM" id="MobiDB-lite"/>
    </source>
</evidence>
<dbReference type="EMBL" id="VFQX01000004">
    <property type="protein sequence ID" value="KAF0983659.1"/>
    <property type="molecule type" value="Genomic_DNA"/>
</dbReference>
<sequence length="129" mass="14608">MSQQLDPKTVMLDQQQEQQQPNAYSQPYMQPGQLIFLDTNQQMQGGMYYQPQPQPQYVVKQTNTTTAQPVVVATTTTNVVTSSDGQKAEDAFTIALILSFPLWLFGIGFCFSCFVWIPVLKYRLSCINN</sequence>
<accession>A0A6A5CEC1</accession>
<protein>
    <recommendedName>
        <fullName evidence="5">Transmembrane protein</fullName>
    </recommendedName>
</protein>
<dbReference type="Proteomes" id="UP000444721">
    <property type="component" value="Unassembled WGS sequence"/>
</dbReference>
<evidence type="ECO:0000313" key="3">
    <source>
        <dbReference type="EMBL" id="KAF0983659.1"/>
    </source>
</evidence>
<evidence type="ECO:0008006" key="5">
    <source>
        <dbReference type="Google" id="ProtNLM"/>
    </source>
</evidence>
<reference evidence="3 4" key="1">
    <citation type="journal article" date="2019" name="Sci. Rep.">
        <title>Nanopore sequencing improves the draft genome of the human pathogenic amoeba Naegleria fowleri.</title>
        <authorList>
            <person name="Liechti N."/>
            <person name="Schurch N."/>
            <person name="Bruggmann R."/>
            <person name="Wittwer M."/>
        </authorList>
    </citation>
    <scope>NUCLEOTIDE SEQUENCE [LARGE SCALE GENOMIC DNA]</scope>
    <source>
        <strain evidence="3 4">ATCC 30894</strain>
    </source>
</reference>
<dbReference type="VEuPathDB" id="AmoebaDB:FDP41_007574"/>
<feature type="region of interest" description="Disordered" evidence="1">
    <location>
        <begin position="1"/>
        <end position="23"/>
    </location>
</feature>
<dbReference type="RefSeq" id="XP_044568372.1">
    <property type="nucleotide sequence ID" value="XM_044711333.1"/>
</dbReference>
<comment type="caution">
    <text evidence="3">The sequence shown here is derived from an EMBL/GenBank/DDBJ whole genome shotgun (WGS) entry which is preliminary data.</text>
</comment>
<organism evidence="3 4">
    <name type="scientific">Naegleria fowleri</name>
    <name type="common">Brain eating amoeba</name>
    <dbReference type="NCBI Taxonomy" id="5763"/>
    <lineage>
        <taxon>Eukaryota</taxon>
        <taxon>Discoba</taxon>
        <taxon>Heterolobosea</taxon>
        <taxon>Tetramitia</taxon>
        <taxon>Eutetramitia</taxon>
        <taxon>Vahlkampfiidae</taxon>
        <taxon>Naegleria</taxon>
    </lineage>
</organism>